<proteinExistence type="predicted"/>
<dbReference type="Proteomes" id="UP000011713">
    <property type="component" value="Unassembled WGS sequence"/>
</dbReference>
<protein>
    <submittedName>
        <fullName evidence="3">Uncharacterized protein</fullName>
    </submittedName>
</protein>
<evidence type="ECO:0000313" key="3">
    <source>
        <dbReference type="EnsemblProtists" id="HpaP806547"/>
    </source>
</evidence>
<feature type="compositionally biased region" description="Basic and acidic residues" evidence="2">
    <location>
        <begin position="382"/>
        <end position="395"/>
    </location>
</feature>
<dbReference type="PANTHER" id="PTHR45615:SF63">
    <property type="entry name" value="CHROMOSOME UNDETERMINED SCAFFOLD_10, WHOLE GENOME SHOTGUN SEQUENCE"/>
    <property type="match status" value="1"/>
</dbReference>
<dbReference type="HOGENOM" id="CLU_682374_0_0_1"/>
<dbReference type="VEuPathDB" id="FungiDB:HpaG806547"/>
<evidence type="ECO:0000256" key="1">
    <source>
        <dbReference type="SAM" id="Coils"/>
    </source>
</evidence>
<evidence type="ECO:0000256" key="2">
    <source>
        <dbReference type="SAM" id="MobiDB-lite"/>
    </source>
</evidence>
<dbReference type="AlphaFoldDB" id="M4BJG9"/>
<feature type="region of interest" description="Disordered" evidence="2">
    <location>
        <begin position="292"/>
        <end position="395"/>
    </location>
</feature>
<name>M4BJG9_HYAAE</name>
<dbReference type="InParanoid" id="M4BJG9"/>
<dbReference type="Gene3D" id="1.20.1170.10">
    <property type="match status" value="1"/>
</dbReference>
<reference evidence="3" key="2">
    <citation type="submission" date="2015-06" db="UniProtKB">
        <authorList>
            <consortium name="EnsemblProtists"/>
        </authorList>
    </citation>
    <scope>IDENTIFICATION</scope>
    <source>
        <strain evidence="3">Emoy2</strain>
    </source>
</reference>
<dbReference type="eggNOG" id="ENOG502S1K7">
    <property type="taxonomic scope" value="Eukaryota"/>
</dbReference>
<keyword evidence="1" id="KW-0175">Coiled coil</keyword>
<dbReference type="OMA" id="KLDSCMA"/>
<dbReference type="PANTHER" id="PTHR45615">
    <property type="entry name" value="MYOSIN HEAVY CHAIN, NON-MUSCLE"/>
    <property type="match status" value="1"/>
</dbReference>
<feature type="compositionally biased region" description="Low complexity" evidence="2">
    <location>
        <begin position="365"/>
        <end position="374"/>
    </location>
</feature>
<sequence>MAAASPPSDAHYRHVLSQMQREFARATTALEKQVTALTRHNTLLTTELRQVKQQQEQQQDEAKQTDEALRLEVTALQTLLQQEQEYWTRWERASREDRDRWTQRVAQATAETMQLSEQKQTLQQEIQALQSRVETAEATSASFEQRLVVVVQEQQQRQQEMESQLTQYRQKVHEKRAQIKYLTEALVRLQERREARDDATEADAAAAGKTRIKLLTTTTRRTEGEYAGASAIATTGATTGAAGMMPSVVLKPRMETGRADVGVERRVRKRELTLPEDIKVAAANVTTASRMYKSKRMGLSRAGTSPTSSSPEISPRSARSAPYRRPPSVATTTPTASDGNSFNSSNGSLRHMRSLRHVTGRRISSRSSSDSSDSVEISPRTDAARHRDVNPTGRLERELSGLRRKLDSCMADAAARW</sequence>
<reference evidence="4" key="1">
    <citation type="journal article" date="2010" name="Science">
        <title>Signatures of adaptation to obligate biotrophy in the Hyaloperonospora arabidopsidis genome.</title>
        <authorList>
            <person name="Baxter L."/>
            <person name="Tripathy S."/>
            <person name="Ishaque N."/>
            <person name="Boot N."/>
            <person name="Cabral A."/>
            <person name="Kemen E."/>
            <person name="Thines M."/>
            <person name="Ah-Fong A."/>
            <person name="Anderson R."/>
            <person name="Badejoko W."/>
            <person name="Bittner-Eddy P."/>
            <person name="Boore J.L."/>
            <person name="Chibucos M.C."/>
            <person name="Coates M."/>
            <person name="Dehal P."/>
            <person name="Delehaunty K."/>
            <person name="Dong S."/>
            <person name="Downton P."/>
            <person name="Dumas B."/>
            <person name="Fabro G."/>
            <person name="Fronick C."/>
            <person name="Fuerstenberg S.I."/>
            <person name="Fulton L."/>
            <person name="Gaulin E."/>
            <person name="Govers F."/>
            <person name="Hughes L."/>
            <person name="Humphray S."/>
            <person name="Jiang R.H."/>
            <person name="Judelson H."/>
            <person name="Kamoun S."/>
            <person name="Kyung K."/>
            <person name="Meijer H."/>
            <person name="Minx P."/>
            <person name="Morris P."/>
            <person name="Nelson J."/>
            <person name="Phuntumart V."/>
            <person name="Qutob D."/>
            <person name="Rehmany A."/>
            <person name="Rougon-Cardoso A."/>
            <person name="Ryden P."/>
            <person name="Torto-Alalibo T."/>
            <person name="Studholme D."/>
            <person name="Wang Y."/>
            <person name="Win J."/>
            <person name="Wood J."/>
            <person name="Clifton S.W."/>
            <person name="Rogers J."/>
            <person name="Van den Ackerveken G."/>
            <person name="Jones J.D."/>
            <person name="McDowell J.M."/>
            <person name="Beynon J."/>
            <person name="Tyler B.M."/>
        </authorList>
    </citation>
    <scope>NUCLEOTIDE SEQUENCE [LARGE SCALE GENOMIC DNA]</scope>
    <source>
        <strain evidence="4">Emoy2</strain>
    </source>
</reference>
<organism evidence="3 4">
    <name type="scientific">Hyaloperonospora arabidopsidis (strain Emoy2)</name>
    <name type="common">Downy mildew agent</name>
    <name type="synonym">Peronospora arabidopsidis</name>
    <dbReference type="NCBI Taxonomy" id="559515"/>
    <lineage>
        <taxon>Eukaryota</taxon>
        <taxon>Sar</taxon>
        <taxon>Stramenopiles</taxon>
        <taxon>Oomycota</taxon>
        <taxon>Peronosporomycetes</taxon>
        <taxon>Peronosporales</taxon>
        <taxon>Peronosporaceae</taxon>
        <taxon>Hyaloperonospora</taxon>
    </lineage>
</organism>
<dbReference type="EMBL" id="JH598326">
    <property type="status" value="NOT_ANNOTATED_CDS"/>
    <property type="molecule type" value="Genomic_DNA"/>
</dbReference>
<dbReference type="STRING" id="559515.M4BJG9"/>
<feature type="coiled-coil region" evidence="1">
    <location>
        <begin position="105"/>
        <end position="192"/>
    </location>
</feature>
<feature type="compositionally biased region" description="Low complexity" evidence="2">
    <location>
        <begin position="304"/>
        <end position="348"/>
    </location>
</feature>
<feature type="compositionally biased region" description="Basic residues" evidence="2">
    <location>
        <begin position="350"/>
        <end position="364"/>
    </location>
</feature>
<keyword evidence="4" id="KW-1185">Reference proteome</keyword>
<dbReference type="EnsemblProtists" id="HpaT806547">
    <property type="protein sequence ID" value="HpaP806547"/>
    <property type="gene ID" value="HpaG806547"/>
</dbReference>
<feature type="coiled-coil region" evidence="1">
    <location>
        <begin position="41"/>
        <end position="72"/>
    </location>
</feature>
<accession>M4BJG9</accession>
<evidence type="ECO:0000313" key="4">
    <source>
        <dbReference type="Proteomes" id="UP000011713"/>
    </source>
</evidence>